<evidence type="ECO:0008006" key="7">
    <source>
        <dbReference type="Google" id="ProtNLM"/>
    </source>
</evidence>
<feature type="compositionally biased region" description="Basic and acidic residues" evidence="2">
    <location>
        <begin position="584"/>
        <end position="603"/>
    </location>
</feature>
<feature type="domain" description="DUF4140" evidence="4">
    <location>
        <begin position="19"/>
        <end position="124"/>
    </location>
</feature>
<dbReference type="PANTHER" id="PTHR31005">
    <property type="entry name" value="DUF4139 DOMAIN-CONTAINING PROTEIN"/>
    <property type="match status" value="1"/>
</dbReference>
<dbReference type="EMBL" id="KZ084121">
    <property type="protein sequence ID" value="OSD00119.1"/>
    <property type="molecule type" value="Genomic_DNA"/>
</dbReference>
<feature type="compositionally biased region" description="Polar residues" evidence="2">
    <location>
        <begin position="326"/>
        <end position="336"/>
    </location>
</feature>
<protein>
    <recommendedName>
        <fullName evidence="7">Mucoidy inhibitor A</fullName>
    </recommendedName>
</protein>
<gene>
    <name evidence="5" type="ORF">PYCCODRAFT_1437675</name>
</gene>
<dbReference type="InterPro" id="IPR037291">
    <property type="entry name" value="DUF4139"/>
</dbReference>
<dbReference type="AlphaFoldDB" id="A0A1Y2IG45"/>
<organism evidence="5 6">
    <name type="scientific">Trametes coccinea (strain BRFM310)</name>
    <name type="common">Pycnoporus coccineus</name>
    <dbReference type="NCBI Taxonomy" id="1353009"/>
    <lineage>
        <taxon>Eukaryota</taxon>
        <taxon>Fungi</taxon>
        <taxon>Dikarya</taxon>
        <taxon>Basidiomycota</taxon>
        <taxon>Agaricomycotina</taxon>
        <taxon>Agaricomycetes</taxon>
        <taxon>Polyporales</taxon>
        <taxon>Polyporaceae</taxon>
        <taxon>Trametes</taxon>
    </lineage>
</organism>
<proteinExistence type="predicted"/>
<dbReference type="InterPro" id="IPR011935">
    <property type="entry name" value="CHP02231"/>
</dbReference>
<feature type="coiled-coil region" evidence="1">
    <location>
        <begin position="94"/>
        <end position="128"/>
    </location>
</feature>
<feature type="region of interest" description="Disordered" evidence="2">
    <location>
        <begin position="311"/>
        <end position="349"/>
    </location>
</feature>
<dbReference type="InterPro" id="IPR025554">
    <property type="entry name" value="DUF4140"/>
</dbReference>
<evidence type="ECO:0000313" key="6">
    <source>
        <dbReference type="Proteomes" id="UP000193067"/>
    </source>
</evidence>
<keyword evidence="6" id="KW-1185">Reference proteome</keyword>
<evidence type="ECO:0000259" key="4">
    <source>
        <dbReference type="Pfam" id="PF13600"/>
    </source>
</evidence>
<feature type="domain" description="DUF4139" evidence="3">
    <location>
        <begin position="220"/>
        <end position="626"/>
    </location>
</feature>
<dbReference type="STRING" id="1353009.A0A1Y2IG45"/>
<evidence type="ECO:0000256" key="2">
    <source>
        <dbReference type="SAM" id="MobiDB-lite"/>
    </source>
</evidence>
<reference evidence="5 6" key="1">
    <citation type="journal article" date="2015" name="Biotechnol. Biofuels">
        <title>Enhanced degradation of softwood versus hardwood by the white-rot fungus Pycnoporus coccineus.</title>
        <authorList>
            <person name="Couturier M."/>
            <person name="Navarro D."/>
            <person name="Chevret D."/>
            <person name="Henrissat B."/>
            <person name="Piumi F."/>
            <person name="Ruiz-Duenas F.J."/>
            <person name="Martinez A.T."/>
            <person name="Grigoriev I.V."/>
            <person name="Riley R."/>
            <person name="Lipzen A."/>
            <person name="Berrin J.G."/>
            <person name="Master E.R."/>
            <person name="Rosso M.N."/>
        </authorList>
    </citation>
    <scope>NUCLEOTIDE SEQUENCE [LARGE SCALE GENOMIC DNA]</scope>
    <source>
        <strain evidence="5 6">BRFM310</strain>
    </source>
</reference>
<sequence length="737" mass="80342">MTSDVINFAASAAPVVSATIFPPSKAQLTRLLATDLKNGCNTVQISGIEGLVDADSVTIAADRDAGPPGIRVLETVYRGKREWFEVDEDDAGNATAYNAEIQDLESKLDELNAEREVLNTELALVDHARRLALGSSTPGLGTAGLSAESAQVSPARALLDFADEFVQRKLTTRRAIKSLDEKVAAIARQLTALRKARERRGTPAVVSATIIAQRDFQTTLRLTYTVQCDISWKPSYELHTHTSSDGSLSANVSLGYNAIVSQRTGEDWRGVNLYLKTAQSQQSVAALLDATLRHSLLDSKIVACTSSIHNVDRGSRRTSQRPIRRQGSTQGETHSLNPPRPLNSDLAPSSPVRRVWATVATPTDSMAPLLAFADSSHPSAFANRDPAVSIAPSSFARFLPHAATRESSSPGGRERHHSLGRDTPEPGGERLILTSRTAEGASTRLHDEVDAVRPSDTELPPSTPLLPPSTVRHGMFGSTIHLSTPISLPGNGEAHKFTIATLGLEGRYRYFCVPRESLDVQVLAEFKNKSEYDLLPGPVNVLVDDELAFKSHIGPDRVKRNGTFTCSLGIEQRLEVSYAHTKSTSHEPRTDSNQEQAEATKETTHAVRISIHNRALFDVTELTVRDVVSIADAGGPLFVRAPRRRLVFKLLGESEPGRNEPDLEDSAKGKARAKAYWAKIPREDAIDGEMNWVFEWVFAVPAQKGVNFEATWVARDLGEGEMQLVSQTVDCEQLPEL</sequence>
<evidence type="ECO:0000256" key="1">
    <source>
        <dbReference type="SAM" id="Coils"/>
    </source>
</evidence>
<name>A0A1Y2IG45_TRAC3</name>
<feature type="region of interest" description="Disordered" evidence="2">
    <location>
        <begin position="579"/>
        <end position="603"/>
    </location>
</feature>
<dbReference type="OrthoDB" id="10068793at2759"/>
<feature type="region of interest" description="Disordered" evidence="2">
    <location>
        <begin position="402"/>
        <end position="429"/>
    </location>
</feature>
<dbReference type="Proteomes" id="UP000193067">
    <property type="component" value="Unassembled WGS sequence"/>
</dbReference>
<dbReference type="PANTHER" id="PTHR31005:SF8">
    <property type="entry name" value="DUF4139 DOMAIN-CONTAINING PROTEIN"/>
    <property type="match status" value="1"/>
</dbReference>
<dbReference type="Pfam" id="PF13598">
    <property type="entry name" value="DUF4139"/>
    <property type="match status" value="1"/>
</dbReference>
<accession>A0A1Y2IG45</accession>
<keyword evidence="1" id="KW-0175">Coiled coil</keyword>
<evidence type="ECO:0000313" key="5">
    <source>
        <dbReference type="EMBL" id="OSD00119.1"/>
    </source>
</evidence>
<evidence type="ECO:0000259" key="3">
    <source>
        <dbReference type="Pfam" id="PF13598"/>
    </source>
</evidence>
<dbReference type="Pfam" id="PF13600">
    <property type="entry name" value="DUF4140"/>
    <property type="match status" value="1"/>
</dbReference>
<feature type="compositionally biased region" description="Basic and acidic residues" evidence="2">
    <location>
        <begin position="417"/>
        <end position="428"/>
    </location>
</feature>